<protein>
    <recommendedName>
        <fullName evidence="2">UPF0235 protein A2527_06715</fullName>
    </recommendedName>
</protein>
<dbReference type="GO" id="GO:0005737">
    <property type="term" value="C:cytoplasm"/>
    <property type="evidence" value="ECO:0007669"/>
    <property type="project" value="TreeGrafter"/>
</dbReference>
<comment type="caution">
    <text evidence="3">The sequence shown here is derived from an EMBL/GenBank/DDBJ whole genome shotgun (WGS) entry which is preliminary data.</text>
</comment>
<name>A0A1F6GBM0_9PROT</name>
<accession>A0A1F6GBM0</accession>
<proteinExistence type="inferred from homology"/>
<dbReference type="AlphaFoldDB" id="A0A1F6GBM0"/>
<dbReference type="PANTHER" id="PTHR13420:SF7">
    <property type="entry name" value="UPF0235 PROTEIN C15ORF40"/>
    <property type="match status" value="1"/>
</dbReference>
<dbReference type="Pfam" id="PF02594">
    <property type="entry name" value="DUF167"/>
    <property type="match status" value="1"/>
</dbReference>
<evidence type="ECO:0000313" key="3">
    <source>
        <dbReference type="EMBL" id="OGG95517.1"/>
    </source>
</evidence>
<dbReference type="SMART" id="SM01152">
    <property type="entry name" value="DUF167"/>
    <property type="match status" value="1"/>
</dbReference>
<dbReference type="Proteomes" id="UP000178449">
    <property type="component" value="Unassembled WGS sequence"/>
</dbReference>
<organism evidence="3 4">
    <name type="scientific">Candidatus Lambdaproteobacteria bacterium RIFOXYD2_FULL_50_16</name>
    <dbReference type="NCBI Taxonomy" id="1817772"/>
    <lineage>
        <taxon>Bacteria</taxon>
        <taxon>Pseudomonadati</taxon>
        <taxon>Pseudomonadota</taxon>
        <taxon>Candidatus Lambdaproteobacteria</taxon>
    </lineage>
</organism>
<dbReference type="HAMAP" id="MF_00634">
    <property type="entry name" value="UPF0235"/>
    <property type="match status" value="1"/>
</dbReference>
<reference evidence="3 4" key="1">
    <citation type="journal article" date="2016" name="Nat. Commun.">
        <title>Thousands of microbial genomes shed light on interconnected biogeochemical processes in an aquifer system.</title>
        <authorList>
            <person name="Anantharaman K."/>
            <person name="Brown C.T."/>
            <person name="Hug L.A."/>
            <person name="Sharon I."/>
            <person name="Castelle C.J."/>
            <person name="Probst A.J."/>
            <person name="Thomas B.C."/>
            <person name="Singh A."/>
            <person name="Wilkins M.J."/>
            <person name="Karaoz U."/>
            <person name="Brodie E.L."/>
            <person name="Williams K.H."/>
            <person name="Hubbard S.S."/>
            <person name="Banfield J.F."/>
        </authorList>
    </citation>
    <scope>NUCLEOTIDE SEQUENCE [LARGE SCALE GENOMIC DNA]</scope>
</reference>
<dbReference type="PANTHER" id="PTHR13420">
    <property type="entry name" value="UPF0235 PROTEIN C15ORF40"/>
    <property type="match status" value="1"/>
</dbReference>
<gene>
    <name evidence="3" type="ORF">A2527_06715</name>
</gene>
<dbReference type="EMBL" id="MFNE01000021">
    <property type="protein sequence ID" value="OGG95517.1"/>
    <property type="molecule type" value="Genomic_DNA"/>
</dbReference>
<dbReference type="InterPro" id="IPR036591">
    <property type="entry name" value="YggU-like_sf"/>
</dbReference>
<comment type="similarity">
    <text evidence="1 2">Belongs to the UPF0235 family.</text>
</comment>
<dbReference type="Gene3D" id="3.30.1200.10">
    <property type="entry name" value="YggU-like"/>
    <property type="match status" value="1"/>
</dbReference>
<evidence type="ECO:0000256" key="1">
    <source>
        <dbReference type="ARBA" id="ARBA00010364"/>
    </source>
</evidence>
<evidence type="ECO:0000256" key="2">
    <source>
        <dbReference type="HAMAP-Rule" id="MF_00634"/>
    </source>
</evidence>
<evidence type="ECO:0000313" key="4">
    <source>
        <dbReference type="Proteomes" id="UP000178449"/>
    </source>
</evidence>
<dbReference type="STRING" id="1817772.A2527_06715"/>
<dbReference type="SUPFAM" id="SSF69786">
    <property type="entry name" value="YggU-like"/>
    <property type="match status" value="1"/>
</dbReference>
<dbReference type="NCBIfam" id="TIGR00251">
    <property type="entry name" value="DUF167 family protein"/>
    <property type="match status" value="1"/>
</dbReference>
<dbReference type="InterPro" id="IPR003746">
    <property type="entry name" value="DUF167"/>
</dbReference>
<sequence>MQKPFEETAAGLLLKIRLSPKSSKTGFGEVVEGEWTLYINQPPVEGQANRGAVQYIAKALGCPKSRIHLVSGEKSRHKRFLLEIWDDVALKKLDP</sequence>